<dbReference type="Proteomes" id="UP000548326">
    <property type="component" value="Unassembled WGS sequence"/>
</dbReference>
<dbReference type="EMBL" id="JACHCA010000002">
    <property type="protein sequence ID" value="MBB6126486.1"/>
    <property type="molecule type" value="Genomic_DNA"/>
</dbReference>
<name>A0A841JA58_9SPHI</name>
<sequence>MNVSNTATPTDFISLLDDSNNVIFNMTSDEAAEAVISGDAARVRRIEGQFAIVKKVGQQVFLARSIGRPMRYFLAKQVSGPLLIVAERIDEIYNFLKGMDLHHQFHPSYTRMVPAHYVVRLEVIGCPDPNPVYTRFFEPKRNSLTHDLDEIGKAYIGALANECQKWLMSIPENEPVGVLFSGGIDSGSVFLVLYSLMLKLGMSPQRLKGFTLSVNNGPDAEQAHQFLDQLGLSLFLEVIDVPQSAVNYKEAINVIEDYKSRDLESATMALALCKQLRSLYPEWKYLADGDGGDENLKDYPIAENTELTIRSVLNNMMLYQEGWGVDKIKHSLTYSGGQSRGHVRSYAPCRLHGFKGFSPYALPNVIEVAEGIPFIQLTDWNEESLYALKGEITSRGVKAITGFDMPVFEKRRFQLGAATESTFKQLFPQGEAEYRAYFHSLYVR</sequence>
<dbReference type="EC" id="6.3.5.4" evidence="2"/>
<dbReference type="GO" id="GO:0004066">
    <property type="term" value="F:asparagine synthase (glutamine-hydrolyzing) activity"/>
    <property type="evidence" value="ECO:0007669"/>
    <property type="project" value="UniProtKB-EC"/>
</dbReference>
<evidence type="ECO:0000313" key="2">
    <source>
        <dbReference type="EMBL" id="MBB6126486.1"/>
    </source>
</evidence>
<feature type="domain" description="Asparagine synthetase" evidence="1">
    <location>
        <begin position="173"/>
        <end position="307"/>
    </location>
</feature>
<dbReference type="AlphaFoldDB" id="A0A841JA58"/>
<keyword evidence="2" id="KW-0436">Ligase</keyword>
<dbReference type="SUPFAM" id="SSF52402">
    <property type="entry name" value="Adenine nucleotide alpha hydrolases-like"/>
    <property type="match status" value="1"/>
</dbReference>
<dbReference type="InterPro" id="IPR014729">
    <property type="entry name" value="Rossmann-like_a/b/a_fold"/>
</dbReference>
<dbReference type="Gene3D" id="3.40.50.620">
    <property type="entry name" value="HUPs"/>
    <property type="match status" value="1"/>
</dbReference>
<evidence type="ECO:0000313" key="3">
    <source>
        <dbReference type="Proteomes" id="UP000548326"/>
    </source>
</evidence>
<dbReference type="GO" id="GO:0006529">
    <property type="term" value="P:asparagine biosynthetic process"/>
    <property type="evidence" value="ECO:0007669"/>
    <property type="project" value="InterPro"/>
</dbReference>
<dbReference type="InterPro" id="IPR001962">
    <property type="entry name" value="Asn_synthase"/>
</dbReference>
<protein>
    <submittedName>
        <fullName evidence="2">Asparagine synthase (Glutamine-hydrolyzing)</fullName>
        <ecNumber evidence="2">6.3.5.4</ecNumber>
    </submittedName>
</protein>
<proteinExistence type="predicted"/>
<evidence type="ECO:0000259" key="1">
    <source>
        <dbReference type="Pfam" id="PF00733"/>
    </source>
</evidence>
<accession>A0A841JA58</accession>
<comment type="caution">
    <text evidence="2">The sequence shown here is derived from an EMBL/GenBank/DDBJ whole genome shotgun (WGS) entry which is preliminary data.</text>
</comment>
<reference evidence="2 3" key="1">
    <citation type="submission" date="2020-08" db="EMBL/GenBank/DDBJ databases">
        <title>Genomic Encyclopedia of Type Strains, Phase IV (KMG-V): Genome sequencing to study the core and pangenomes of soil and plant-associated prokaryotes.</title>
        <authorList>
            <person name="Whitman W."/>
        </authorList>
    </citation>
    <scope>NUCLEOTIDE SEQUENCE [LARGE SCALE GENOMIC DNA]</scope>
    <source>
        <strain evidence="2 3">MP601</strain>
    </source>
</reference>
<dbReference type="Pfam" id="PF00733">
    <property type="entry name" value="Asn_synthase"/>
    <property type="match status" value="1"/>
</dbReference>
<organism evidence="2 3">
    <name type="scientific">Mucilaginibacter lappiensis</name>
    <dbReference type="NCBI Taxonomy" id="354630"/>
    <lineage>
        <taxon>Bacteria</taxon>
        <taxon>Pseudomonadati</taxon>
        <taxon>Bacteroidota</taxon>
        <taxon>Sphingobacteriia</taxon>
        <taxon>Sphingobacteriales</taxon>
        <taxon>Sphingobacteriaceae</taxon>
        <taxon>Mucilaginibacter</taxon>
    </lineage>
</organism>
<dbReference type="RefSeq" id="WP_183585562.1">
    <property type="nucleotide sequence ID" value="NZ_JACHCA010000002.1"/>
</dbReference>
<gene>
    <name evidence="2" type="ORF">HDF22_000591</name>
</gene>